<evidence type="ECO:0000256" key="1">
    <source>
        <dbReference type="ARBA" id="ARBA00010371"/>
    </source>
</evidence>
<dbReference type="PANTHER" id="PTHR48106">
    <property type="entry name" value="QUINONE OXIDOREDUCTASE PIG3-RELATED"/>
    <property type="match status" value="1"/>
</dbReference>
<keyword evidence="3" id="KW-0560">Oxidoreductase</keyword>
<comment type="catalytic activity">
    <reaction evidence="5">
        <text>2 a quinone + NADPH + H(+) = 2 a 1,4-benzosemiquinone + NADP(+)</text>
        <dbReference type="Rhea" id="RHEA:14269"/>
        <dbReference type="ChEBI" id="CHEBI:15378"/>
        <dbReference type="ChEBI" id="CHEBI:57783"/>
        <dbReference type="ChEBI" id="CHEBI:58349"/>
        <dbReference type="ChEBI" id="CHEBI:132124"/>
        <dbReference type="ChEBI" id="CHEBI:134225"/>
        <dbReference type="EC" id="1.6.5.5"/>
    </reaction>
</comment>
<dbReference type="GO" id="GO:0035925">
    <property type="term" value="F:mRNA 3'-UTR AU-rich region binding"/>
    <property type="evidence" value="ECO:0007669"/>
    <property type="project" value="TreeGrafter"/>
</dbReference>
<evidence type="ECO:0000256" key="2">
    <source>
        <dbReference type="ARBA" id="ARBA00022857"/>
    </source>
</evidence>
<dbReference type="GO" id="GO:0003960">
    <property type="term" value="F:quinone reductase (NADPH) activity"/>
    <property type="evidence" value="ECO:0007669"/>
    <property type="project" value="UniProtKB-EC"/>
</dbReference>
<dbReference type="FunFam" id="3.40.50.720:FF:000053">
    <property type="entry name" value="Quinone oxidoreductase 1"/>
    <property type="match status" value="1"/>
</dbReference>
<dbReference type="KEGG" id="asip:AQUSIP_09830"/>
<dbReference type="Proteomes" id="UP000324194">
    <property type="component" value="Chromosome 1"/>
</dbReference>
<name>A0A5E4PH47_9COXI</name>
<dbReference type="Pfam" id="PF00107">
    <property type="entry name" value="ADH_zinc_N"/>
    <property type="match status" value="1"/>
</dbReference>
<dbReference type="InterPro" id="IPR011032">
    <property type="entry name" value="GroES-like_sf"/>
</dbReference>
<evidence type="ECO:0000256" key="5">
    <source>
        <dbReference type="ARBA" id="ARBA00048980"/>
    </source>
</evidence>
<dbReference type="SUPFAM" id="SSF50129">
    <property type="entry name" value="GroES-like"/>
    <property type="match status" value="1"/>
</dbReference>
<dbReference type="SUPFAM" id="SSF51735">
    <property type="entry name" value="NAD(P)-binding Rossmann-fold domains"/>
    <property type="match status" value="1"/>
</dbReference>
<evidence type="ECO:0000313" key="7">
    <source>
        <dbReference type="EMBL" id="VVC75693.1"/>
    </source>
</evidence>
<evidence type="ECO:0000256" key="4">
    <source>
        <dbReference type="ARBA" id="ARBA00038919"/>
    </source>
</evidence>
<dbReference type="Gene3D" id="3.40.50.720">
    <property type="entry name" value="NAD(P)-binding Rossmann-like Domain"/>
    <property type="match status" value="1"/>
</dbReference>
<dbReference type="Gene3D" id="3.90.180.10">
    <property type="entry name" value="Medium-chain alcohol dehydrogenases, catalytic domain"/>
    <property type="match status" value="1"/>
</dbReference>
<reference evidence="7 8" key="1">
    <citation type="submission" date="2019-08" db="EMBL/GenBank/DDBJ databases">
        <authorList>
            <person name="Guy L."/>
        </authorList>
    </citation>
    <scope>NUCLEOTIDE SEQUENCE [LARGE SCALE GENOMIC DNA]</scope>
    <source>
        <strain evidence="7 8">SGT-108</strain>
    </source>
</reference>
<organism evidence="7 8">
    <name type="scientific">Aquicella siphonis</name>
    <dbReference type="NCBI Taxonomy" id="254247"/>
    <lineage>
        <taxon>Bacteria</taxon>
        <taxon>Pseudomonadati</taxon>
        <taxon>Pseudomonadota</taxon>
        <taxon>Gammaproteobacteria</taxon>
        <taxon>Legionellales</taxon>
        <taxon>Coxiellaceae</taxon>
        <taxon>Aquicella</taxon>
    </lineage>
</organism>
<dbReference type="CDD" id="cd05286">
    <property type="entry name" value="QOR2"/>
    <property type="match status" value="1"/>
</dbReference>
<protein>
    <recommendedName>
        <fullName evidence="4">NADPH:quinone reductase</fullName>
        <ecNumber evidence="4">1.6.5.5</ecNumber>
    </recommendedName>
</protein>
<dbReference type="RefSeq" id="WP_148338978.1">
    <property type="nucleotide sequence ID" value="NZ_LR699119.1"/>
</dbReference>
<dbReference type="InterPro" id="IPR013154">
    <property type="entry name" value="ADH-like_N"/>
</dbReference>
<evidence type="ECO:0000259" key="6">
    <source>
        <dbReference type="SMART" id="SM00829"/>
    </source>
</evidence>
<dbReference type="PANTHER" id="PTHR48106:SF13">
    <property type="entry name" value="QUINONE OXIDOREDUCTASE-RELATED"/>
    <property type="match status" value="1"/>
</dbReference>
<dbReference type="SMART" id="SM00829">
    <property type="entry name" value="PKS_ER"/>
    <property type="match status" value="1"/>
</dbReference>
<dbReference type="EC" id="1.6.5.5" evidence="4"/>
<comment type="similarity">
    <text evidence="1">Belongs to the zinc-containing alcohol dehydrogenase family. Quinone oxidoreductase subfamily.</text>
</comment>
<dbReference type="InterPro" id="IPR036291">
    <property type="entry name" value="NAD(P)-bd_dom_sf"/>
</dbReference>
<keyword evidence="2" id="KW-0521">NADP</keyword>
<dbReference type="OrthoDB" id="9785812at2"/>
<dbReference type="Pfam" id="PF08240">
    <property type="entry name" value="ADH_N"/>
    <property type="match status" value="1"/>
</dbReference>
<dbReference type="GO" id="GO:0005829">
    <property type="term" value="C:cytosol"/>
    <property type="evidence" value="ECO:0007669"/>
    <property type="project" value="TreeGrafter"/>
</dbReference>
<dbReference type="InterPro" id="IPR047618">
    <property type="entry name" value="QOR-like"/>
</dbReference>
<accession>A0A5E4PH47</accession>
<dbReference type="InterPro" id="IPR020843">
    <property type="entry name" value="ER"/>
</dbReference>
<dbReference type="EMBL" id="LR699119">
    <property type="protein sequence ID" value="VVC75693.1"/>
    <property type="molecule type" value="Genomic_DNA"/>
</dbReference>
<dbReference type="GO" id="GO:0070402">
    <property type="term" value="F:NADPH binding"/>
    <property type="evidence" value="ECO:0007669"/>
    <property type="project" value="TreeGrafter"/>
</dbReference>
<dbReference type="AlphaFoldDB" id="A0A5E4PH47"/>
<proteinExistence type="inferred from homology"/>
<sequence>MKAIRIMEYGETDALQLLEMPVPQPRAGEALVRLKTAGLNFIDIYMRKGVPRVALPVPFTPGREGAGIVEAIGDNVTDIKPGARVAFTGQVGSYAEYILVKAAELIPLPDDISFELGAAFPLQGMTAHYLTHDYYPVKAGDTVLVHAAAGGVGLLLVQWLNHMGARVIGTVSTEEKAETARAAGAHDIILYTQQDFVAETLKLTHGKGADYIIDGVGKTTFTKDLDAVRRMGWITLFGSASGPAEPLLPNSLQAKSITVSGGSLFNHIQSREDLLRRSRDVIDAIRAGWLKFKIDHVFPLAQASEAQHLLESRQTSGKVILSME</sequence>
<gene>
    <name evidence="7" type="ORF">AQUSIP_09830</name>
</gene>
<feature type="domain" description="Enoyl reductase (ER)" evidence="6">
    <location>
        <begin position="10"/>
        <end position="321"/>
    </location>
</feature>
<evidence type="ECO:0000313" key="8">
    <source>
        <dbReference type="Proteomes" id="UP000324194"/>
    </source>
</evidence>
<keyword evidence="8" id="KW-1185">Reference proteome</keyword>
<evidence type="ECO:0000256" key="3">
    <source>
        <dbReference type="ARBA" id="ARBA00023002"/>
    </source>
</evidence>
<dbReference type="InterPro" id="IPR013149">
    <property type="entry name" value="ADH-like_C"/>
</dbReference>